<dbReference type="PRINTS" id="PR01437">
    <property type="entry name" value="NUOXDRDTASE4"/>
</dbReference>
<evidence type="ECO:0000313" key="5">
    <source>
        <dbReference type="EMBL" id="VVD76099.1"/>
    </source>
</evidence>
<dbReference type="Pfam" id="PF00361">
    <property type="entry name" value="Proton_antipo_M"/>
    <property type="match status" value="1"/>
</dbReference>
<dbReference type="GO" id="GO:0012505">
    <property type="term" value="C:endomembrane system"/>
    <property type="evidence" value="ECO:0007669"/>
    <property type="project" value="UniProtKB-SubCell"/>
</dbReference>
<organism evidence="5 6">
    <name type="scientific">Pandoraea fibrosis</name>
    <dbReference type="NCBI Taxonomy" id="1891094"/>
    <lineage>
        <taxon>Bacteria</taxon>
        <taxon>Pseudomonadati</taxon>
        <taxon>Pseudomonadota</taxon>
        <taxon>Betaproteobacteria</taxon>
        <taxon>Burkholderiales</taxon>
        <taxon>Burkholderiaceae</taxon>
        <taxon>Pandoraea</taxon>
    </lineage>
</organism>
<feature type="domain" description="NADH:quinone oxidoreductase/Mrp antiporter transmembrane" evidence="4">
    <location>
        <begin position="6"/>
        <end position="128"/>
    </location>
</feature>
<dbReference type="PANTHER" id="PTHR43507">
    <property type="entry name" value="NADH-UBIQUINONE OXIDOREDUCTASE CHAIN 4"/>
    <property type="match status" value="1"/>
</dbReference>
<keyword evidence="5" id="KW-0560">Oxidoreductase</keyword>
<dbReference type="EMBL" id="CABPRW010000002">
    <property type="protein sequence ID" value="VVD76099.1"/>
    <property type="molecule type" value="Genomic_DNA"/>
</dbReference>
<keyword evidence="3" id="KW-0472">Membrane</keyword>
<evidence type="ECO:0000256" key="3">
    <source>
        <dbReference type="SAM" id="Phobius"/>
    </source>
</evidence>
<evidence type="ECO:0000259" key="4">
    <source>
        <dbReference type="Pfam" id="PF00361"/>
    </source>
</evidence>
<keyword evidence="2 3" id="KW-0812">Transmembrane</keyword>
<dbReference type="GO" id="GO:0016020">
    <property type="term" value="C:membrane"/>
    <property type="evidence" value="ECO:0007669"/>
    <property type="project" value="UniProtKB-SubCell"/>
</dbReference>
<dbReference type="InterPro" id="IPR001750">
    <property type="entry name" value="ND/Mrp_TM"/>
</dbReference>
<feature type="transmembrane region" description="Helical" evidence="3">
    <location>
        <begin position="94"/>
        <end position="122"/>
    </location>
</feature>
<dbReference type="InterPro" id="IPR003918">
    <property type="entry name" value="NADH_UbQ_OxRdtase"/>
</dbReference>
<name>A0A5E4SQF8_9BURK</name>
<feature type="transmembrane region" description="Helical" evidence="3">
    <location>
        <begin position="56"/>
        <end position="74"/>
    </location>
</feature>
<proteinExistence type="predicted"/>
<gene>
    <name evidence="5" type="ORF">PFI31113_00857</name>
</gene>
<dbReference type="GO" id="GO:0008137">
    <property type="term" value="F:NADH dehydrogenase (ubiquinone) activity"/>
    <property type="evidence" value="ECO:0007669"/>
    <property type="project" value="InterPro"/>
</dbReference>
<evidence type="ECO:0000256" key="2">
    <source>
        <dbReference type="RuleBase" id="RU000320"/>
    </source>
</evidence>
<dbReference type="GO" id="GO:0042773">
    <property type="term" value="P:ATP synthesis coupled electron transport"/>
    <property type="evidence" value="ECO:0007669"/>
    <property type="project" value="InterPro"/>
</dbReference>
<keyword evidence="3" id="KW-1133">Transmembrane helix</keyword>
<evidence type="ECO:0000256" key="1">
    <source>
        <dbReference type="ARBA" id="ARBA00004127"/>
    </source>
</evidence>
<dbReference type="AlphaFoldDB" id="A0A5E4SQF8"/>
<reference evidence="5 6" key="1">
    <citation type="submission" date="2019-08" db="EMBL/GenBank/DDBJ databases">
        <authorList>
            <person name="Peeters C."/>
        </authorList>
    </citation>
    <scope>NUCLEOTIDE SEQUENCE [LARGE SCALE GENOMIC DNA]</scope>
    <source>
        <strain evidence="5 6">LMG 31113</strain>
    </source>
</reference>
<evidence type="ECO:0000313" key="6">
    <source>
        <dbReference type="Proteomes" id="UP000382577"/>
    </source>
</evidence>
<comment type="subcellular location">
    <subcellularLocation>
        <location evidence="1">Endomembrane system</location>
        <topology evidence="1">Multi-pass membrane protein</topology>
    </subcellularLocation>
    <subcellularLocation>
        <location evidence="2">Membrane</location>
        <topology evidence="2">Multi-pass membrane protein</topology>
    </subcellularLocation>
</comment>
<dbReference type="Proteomes" id="UP000382577">
    <property type="component" value="Unassembled WGS sequence"/>
</dbReference>
<dbReference type="EC" id="1.6.5.11" evidence="5"/>
<protein>
    <submittedName>
        <fullName evidence="5">NADH-quinone oxidoreductase subunit M</fullName>
        <ecNumber evidence="5">1.6.5.11</ecNumber>
    </submittedName>
</protein>
<dbReference type="PANTHER" id="PTHR43507:SF1">
    <property type="entry name" value="NADH-UBIQUINONE OXIDOREDUCTASE CHAIN 4"/>
    <property type="match status" value="1"/>
</dbReference>
<dbReference type="GO" id="GO:0015990">
    <property type="term" value="P:electron transport coupled proton transport"/>
    <property type="evidence" value="ECO:0007669"/>
    <property type="project" value="TreeGrafter"/>
</dbReference>
<dbReference type="GO" id="GO:0048039">
    <property type="term" value="F:ubiquinone binding"/>
    <property type="evidence" value="ECO:0007669"/>
    <property type="project" value="TreeGrafter"/>
</dbReference>
<dbReference type="GO" id="GO:0003954">
    <property type="term" value="F:NADH dehydrogenase activity"/>
    <property type="evidence" value="ECO:0007669"/>
    <property type="project" value="TreeGrafter"/>
</dbReference>
<accession>A0A5E4SQF8</accession>
<sequence length="158" mass="16868">MTSSLLIAVIYASLVALVQTDLRKLLAYSAVAHMGLVTLGLFLFSEMGTDGAVMQMISYGIVSGAMLLCTGMLYDRTGSASIDGYGGRAATMPRFAAFTMLFSMANVGMPGTSGFVGEFLVLMGAMKRPFFISTSTTQLPRSHLLGSRFDAAFFETPR</sequence>
<feature type="transmembrane region" description="Helical" evidence="3">
    <location>
        <begin position="26"/>
        <end position="44"/>
    </location>
</feature>